<evidence type="ECO:0008006" key="4">
    <source>
        <dbReference type="Google" id="ProtNLM"/>
    </source>
</evidence>
<accession>A0A0S2KIY7</accession>
<feature type="transmembrane region" description="Helical" evidence="1">
    <location>
        <begin position="250"/>
        <end position="278"/>
    </location>
</feature>
<keyword evidence="1" id="KW-0812">Transmembrane</keyword>
<evidence type="ECO:0000256" key="1">
    <source>
        <dbReference type="SAM" id="Phobius"/>
    </source>
</evidence>
<feature type="transmembrane region" description="Helical" evidence="1">
    <location>
        <begin position="147"/>
        <end position="176"/>
    </location>
</feature>
<dbReference type="OrthoDB" id="1081968at2"/>
<dbReference type="KEGG" id="peo:AS203_02380"/>
<dbReference type="Proteomes" id="UP000056252">
    <property type="component" value="Chromosome"/>
</dbReference>
<dbReference type="RefSeq" id="WP_025065761.1">
    <property type="nucleotide sequence ID" value="NZ_CP013195.1"/>
</dbReference>
<protein>
    <recommendedName>
        <fullName evidence="4">Glycerophosphoryl diester phosphodiesterase membrane domain-containing protein</fullName>
    </recommendedName>
</protein>
<keyword evidence="3" id="KW-1185">Reference proteome</keyword>
<dbReference type="EMBL" id="CP013195">
    <property type="protein sequence ID" value="ALO48083.1"/>
    <property type="molecule type" value="Genomic_DNA"/>
</dbReference>
<sequence>METELYKSRSHSACIKAAYILFSTHLTTVFKRTWFPVLVYSMVLAALIILYMPNKAWTDAGLSTPFERLLIMGGVDVLALASSVWIATVLASLFNGLPKRSNLLHSLLLNVFLAGIILLAAIVLREGDVLAMKALFSMKMSAETAGVASWGILILLATIIGAALLPLAFSLMKYWIEPDMKLSVVFGKAYRRGLRHWGFLFITLFVMALIFGLILFVLSIPFGIIAMAQVCNQIGILQGDLSGVPSGFSVLLYGTALITFFLSIYLVIWSIFVLYYAYGSIEATERERGQI</sequence>
<name>A0A0S2KIY7_9BACT</name>
<reference evidence="3" key="1">
    <citation type="submission" date="2015-11" db="EMBL/GenBank/DDBJ databases">
        <authorList>
            <person name="Holder M.E."/>
            <person name="Ajami N.J."/>
            <person name="Petrosino J.F."/>
        </authorList>
    </citation>
    <scope>NUCLEOTIDE SEQUENCE [LARGE SCALE GENOMIC DNA]</scope>
    <source>
        <strain evidence="3">F0113</strain>
    </source>
</reference>
<keyword evidence="1" id="KW-1133">Transmembrane helix</keyword>
<feature type="transmembrane region" description="Helical" evidence="1">
    <location>
        <begin position="197"/>
        <end position="230"/>
    </location>
</feature>
<proteinExistence type="predicted"/>
<evidence type="ECO:0000313" key="2">
    <source>
        <dbReference type="EMBL" id="ALO48083.1"/>
    </source>
</evidence>
<dbReference type="STRING" id="76123.AS203_02380"/>
<evidence type="ECO:0000313" key="3">
    <source>
        <dbReference type="Proteomes" id="UP000056252"/>
    </source>
</evidence>
<organism evidence="2 3">
    <name type="scientific">Hoylesella enoeca</name>
    <dbReference type="NCBI Taxonomy" id="76123"/>
    <lineage>
        <taxon>Bacteria</taxon>
        <taxon>Pseudomonadati</taxon>
        <taxon>Bacteroidota</taxon>
        <taxon>Bacteroidia</taxon>
        <taxon>Bacteroidales</taxon>
        <taxon>Prevotellaceae</taxon>
        <taxon>Hoylesella</taxon>
    </lineage>
</organism>
<keyword evidence="1" id="KW-0472">Membrane</keyword>
<feature type="transmembrane region" description="Helical" evidence="1">
    <location>
        <begin position="107"/>
        <end position="127"/>
    </location>
</feature>
<feature type="transmembrane region" description="Helical" evidence="1">
    <location>
        <begin position="33"/>
        <end position="51"/>
    </location>
</feature>
<dbReference type="AlphaFoldDB" id="A0A0S2KIY7"/>
<gene>
    <name evidence="2" type="ORF">AS203_02380</name>
</gene>
<feature type="transmembrane region" description="Helical" evidence="1">
    <location>
        <begin position="71"/>
        <end position="95"/>
    </location>
</feature>